<evidence type="ECO:0000313" key="3">
    <source>
        <dbReference type="Proteomes" id="UP000734854"/>
    </source>
</evidence>
<sequence length="95" mass="10577">MHKEVGATVSVNDEQALKKAIAHQLVSVAIEAGVPLVVPFDICPLEGVICCDDHHNCFPANYPICNLRVKTYQMVNSNLHFCSNHQHHLLVVLFM</sequence>
<organism evidence="2 3">
    <name type="scientific">Zingiber officinale</name>
    <name type="common">Ginger</name>
    <name type="synonym">Amomum zingiber</name>
    <dbReference type="NCBI Taxonomy" id="94328"/>
    <lineage>
        <taxon>Eukaryota</taxon>
        <taxon>Viridiplantae</taxon>
        <taxon>Streptophyta</taxon>
        <taxon>Embryophyta</taxon>
        <taxon>Tracheophyta</taxon>
        <taxon>Spermatophyta</taxon>
        <taxon>Magnoliopsida</taxon>
        <taxon>Liliopsida</taxon>
        <taxon>Zingiberales</taxon>
        <taxon>Zingiberaceae</taxon>
        <taxon>Zingiber</taxon>
    </lineage>
</organism>
<dbReference type="EMBL" id="JACMSC010000022">
    <property type="protein sequence ID" value="KAG6468056.1"/>
    <property type="molecule type" value="Genomic_DNA"/>
</dbReference>
<gene>
    <name evidence="2" type="ORF">ZIOFF_072622</name>
</gene>
<keyword evidence="3" id="KW-1185">Reference proteome</keyword>
<accession>A0A8J5BZ42</accession>
<dbReference type="InterPro" id="IPR000118">
    <property type="entry name" value="Granulin"/>
</dbReference>
<comment type="caution">
    <text evidence="2">The sequence shown here is derived from an EMBL/GenBank/DDBJ whole genome shotgun (WGS) entry which is preliminary data.</text>
</comment>
<evidence type="ECO:0000313" key="2">
    <source>
        <dbReference type="EMBL" id="KAG6468056.1"/>
    </source>
</evidence>
<feature type="domain" description="Granulins" evidence="1">
    <location>
        <begin position="43"/>
        <end position="68"/>
    </location>
</feature>
<reference evidence="2 3" key="1">
    <citation type="submission" date="2020-08" db="EMBL/GenBank/DDBJ databases">
        <title>Plant Genome Project.</title>
        <authorList>
            <person name="Zhang R.-G."/>
        </authorList>
    </citation>
    <scope>NUCLEOTIDE SEQUENCE [LARGE SCALE GENOMIC DNA]</scope>
    <source>
        <tissue evidence="2">Rhizome</tissue>
    </source>
</reference>
<dbReference type="Proteomes" id="UP000734854">
    <property type="component" value="Unassembled WGS sequence"/>
</dbReference>
<protein>
    <recommendedName>
        <fullName evidence="1">Granulins domain-containing protein</fullName>
    </recommendedName>
</protein>
<evidence type="ECO:0000259" key="1">
    <source>
        <dbReference type="Pfam" id="PF00396"/>
    </source>
</evidence>
<name>A0A8J5BZ42_ZINOF</name>
<proteinExistence type="predicted"/>
<dbReference type="AlphaFoldDB" id="A0A8J5BZ42"/>
<dbReference type="Pfam" id="PF00396">
    <property type="entry name" value="Granulin"/>
    <property type="match status" value="1"/>
</dbReference>